<keyword evidence="8 9" id="KW-0862">Zinc</keyword>
<evidence type="ECO:0000313" key="11">
    <source>
        <dbReference type="Proteomes" id="UP000289557"/>
    </source>
</evidence>
<keyword evidence="5 9" id="KW-0479">Metal-binding</keyword>
<keyword evidence="4 9" id="KW-0540">Nuclease</keyword>
<feature type="binding site" evidence="9">
    <location>
        <position position="117"/>
    </location>
    <ligand>
        <name>Zn(2+)</name>
        <dbReference type="ChEBI" id="CHEBI:29105"/>
        <note>catalytic</note>
    </ligand>
</feature>
<organism evidence="10 11">
    <name type="scientific">Mycoplasmoides pneumoniae</name>
    <name type="common">Mycoplasma pneumoniae</name>
    <dbReference type="NCBI Taxonomy" id="2104"/>
    <lineage>
        <taxon>Bacteria</taxon>
        <taxon>Bacillati</taxon>
        <taxon>Mycoplasmatota</taxon>
        <taxon>Mycoplasmoidales</taxon>
        <taxon>Mycoplasmoidaceae</taxon>
        <taxon>Mycoplasmoides</taxon>
    </lineage>
</organism>
<dbReference type="Pfam" id="PF02130">
    <property type="entry name" value="YbeY"/>
    <property type="match status" value="1"/>
</dbReference>
<dbReference type="Gene3D" id="3.40.390.30">
    <property type="entry name" value="Metalloproteases ('zincins'), catalytic domain"/>
    <property type="match status" value="1"/>
</dbReference>
<keyword evidence="6 9" id="KW-0255">Endonuclease</keyword>
<proteinExistence type="inferred from homology"/>
<accession>A0AB38W7B6</accession>
<dbReference type="GO" id="GO:0004521">
    <property type="term" value="F:RNA endonuclease activity"/>
    <property type="evidence" value="ECO:0007669"/>
    <property type="project" value="UniProtKB-UniRule"/>
</dbReference>
<dbReference type="GO" id="GO:0006364">
    <property type="term" value="P:rRNA processing"/>
    <property type="evidence" value="ECO:0007669"/>
    <property type="project" value="UniProtKB-UniRule"/>
</dbReference>
<comment type="subcellular location">
    <subcellularLocation>
        <location evidence="9">Cytoplasm</location>
    </subcellularLocation>
</comment>
<dbReference type="EMBL" id="LR214945">
    <property type="protein sequence ID" value="VEU56884.1"/>
    <property type="molecule type" value="Genomic_DNA"/>
</dbReference>
<evidence type="ECO:0000256" key="9">
    <source>
        <dbReference type="HAMAP-Rule" id="MF_00009"/>
    </source>
</evidence>
<dbReference type="GO" id="GO:0005737">
    <property type="term" value="C:cytoplasm"/>
    <property type="evidence" value="ECO:0007669"/>
    <property type="project" value="UniProtKB-SubCell"/>
</dbReference>
<sequence>MKPSFSINSNYLFKRFFGKNFEAGIELCLQIIKDSLQLSFQPEFALMIVSPWKMKRLNRQFLNRKGVTDVISICYNENEAGFSPAIGEIFLCPKHIFKQAKQFGCTPWFLLTRNLIHGLLHLFEFDHEQSLAFESVTMFFQDEIHETVLKLWNR</sequence>
<keyword evidence="2 9" id="KW-0690">Ribosome biogenesis</keyword>
<evidence type="ECO:0000313" key="10">
    <source>
        <dbReference type="EMBL" id="VEU56884.1"/>
    </source>
</evidence>
<dbReference type="GO" id="GO:0008270">
    <property type="term" value="F:zinc ion binding"/>
    <property type="evidence" value="ECO:0007669"/>
    <property type="project" value="UniProtKB-UniRule"/>
</dbReference>
<reference evidence="10 11" key="1">
    <citation type="submission" date="2019-01" db="EMBL/GenBank/DDBJ databases">
        <authorList>
            <consortium name="Pathogen Informatics"/>
        </authorList>
    </citation>
    <scope>NUCLEOTIDE SEQUENCE [LARGE SCALE GENOMIC DNA]</scope>
    <source>
        <strain evidence="10 11">NCTC10119</strain>
    </source>
</reference>
<evidence type="ECO:0000256" key="2">
    <source>
        <dbReference type="ARBA" id="ARBA00022517"/>
    </source>
</evidence>
<dbReference type="SUPFAM" id="SSF55486">
    <property type="entry name" value="Metalloproteases ('zincins'), catalytic domain"/>
    <property type="match status" value="1"/>
</dbReference>
<dbReference type="AlphaFoldDB" id="A0AB38W7B6"/>
<feature type="binding site" evidence="9">
    <location>
        <position position="127"/>
    </location>
    <ligand>
        <name>Zn(2+)</name>
        <dbReference type="ChEBI" id="CHEBI:29105"/>
        <note>catalytic</note>
    </ligand>
</feature>
<name>A0AB38W7B6_MYCPM</name>
<evidence type="ECO:0000256" key="8">
    <source>
        <dbReference type="ARBA" id="ARBA00022833"/>
    </source>
</evidence>
<evidence type="ECO:0000256" key="6">
    <source>
        <dbReference type="ARBA" id="ARBA00022759"/>
    </source>
</evidence>
<gene>
    <name evidence="9" type="primary">ybeY</name>
    <name evidence="10" type="ORF">NCTC10119_00136</name>
</gene>
<dbReference type="GeneID" id="66608748"/>
<keyword evidence="9" id="KW-0963">Cytoplasm</keyword>
<comment type="function">
    <text evidence="9">Single strand-specific metallo-endoribonuclease involved in late-stage 70S ribosome quality control and in maturation of the 3' terminus of the 16S rRNA.</text>
</comment>
<evidence type="ECO:0000256" key="3">
    <source>
        <dbReference type="ARBA" id="ARBA00022552"/>
    </source>
</evidence>
<dbReference type="RefSeq" id="WP_015344925.1">
    <property type="nucleotide sequence ID" value="NZ_AP017318.1"/>
</dbReference>
<protein>
    <recommendedName>
        <fullName evidence="9">Endoribonuclease YbeY</fullName>
        <ecNumber evidence="9">3.1.-.-</ecNumber>
    </recommendedName>
</protein>
<evidence type="ECO:0000256" key="4">
    <source>
        <dbReference type="ARBA" id="ARBA00022722"/>
    </source>
</evidence>
<feature type="binding site" evidence="9">
    <location>
        <position position="121"/>
    </location>
    <ligand>
        <name>Zn(2+)</name>
        <dbReference type="ChEBI" id="CHEBI:29105"/>
        <note>catalytic</note>
    </ligand>
</feature>
<keyword evidence="3 9" id="KW-0698">rRNA processing</keyword>
<dbReference type="EC" id="3.1.-.-" evidence="9"/>
<dbReference type="HAMAP" id="MF_00009">
    <property type="entry name" value="Endoribonucl_YbeY"/>
    <property type="match status" value="1"/>
</dbReference>
<comment type="cofactor">
    <cofactor evidence="9">
        <name>Zn(2+)</name>
        <dbReference type="ChEBI" id="CHEBI:29105"/>
    </cofactor>
    <text evidence="9">Binds 1 zinc ion.</text>
</comment>
<dbReference type="NCBIfam" id="TIGR00043">
    <property type="entry name" value="rRNA maturation RNase YbeY"/>
    <property type="match status" value="1"/>
</dbReference>
<evidence type="ECO:0000256" key="7">
    <source>
        <dbReference type="ARBA" id="ARBA00022801"/>
    </source>
</evidence>
<dbReference type="SMR" id="A0AB38W7B6"/>
<evidence type="ECO:0000256" key="5">
    <source>
        <dbReference type="ARBA" id="ARBA00022723"/>
    </source>
</evidence>
<evidence type="ECO:0000256" key="1">
    <source>
        <dbReference type="ARBA" id="ARBA00010875"/>
    </source>
</evidence>
<dbReference type="InterPro" id="IPR023091">
    <property type="entry name" value="MetalPrtase_cat_dom_sf_prd"/>
</dbReference>
<comment type="similarity">
    <text evidence="1 9">Belongs to the endoribonuclease YbeY family.</text>
</comment>
<keyword evidence="7 9" id="KW-0378">Hydrolase</keyword>
<dbReference type="Proteomes" id="UP000289557">
    <property type="component" value="Chromosome"/>
</dbReference>
<dbReference type="GO" id="GO:0004222">
    <property type="term" value="F:metalloendopeptidase activity"/>
    <property type="evidence" value="ECO:0007669"/>
    <property type="project" value="InterPro"/>
</dbReference>
<dbReference type="InterPro" id="IPR002036">
    <property type="entry name" value="YbeY"/>
</dbReference>